<name>A0A2R5GKC7_9STRA</name>
<dbReference type="EC" id="3.4.19.12" evidence="1"/>
<dbReference type="GO" id="GO:0016579">
    <property type="term" value="P:protein deubiquitination"/>
    <property type="evidence" value="ECO:0007669"/>
    <property type="project" value="InterPro"/>
</dbReference>
<keyword evidence="1" id="KW-0645">Protease</keyword>
<dbReference type="Gene3D" id="3.90.70.10">
    <property type="entry name" value="Cysteine proteinases"/>
    <property type="match status" value="1"/>
</dbReference>
<dbReference type="EMBL" id="BEYU01000090">
    <property type="protein sequence ID" value="GBG31075.1"/>
    <property type="molecule type" value="Genomic_DNA"/>
</dbReference>
<accession>A0A2R5GKC7</accession>
<gene>
    <name evidence="3" type="ORF">FCC1311_072962</name>
</gene>
<dbReference type="InterPro" id="IPR050185">
    <property type="entry name" value="Ub_carboxyl-term_hydrolase"/>
</dbReference>
<keyword evidence="4" id="KW-1185">Reference proteome</keyword>
<comment type="caution">
    <text evidence="3">The sequence shown here is derived from an EMBL/GenBank/DDBJ whole genome shotgun (WGS) entry which is preliminary data.</text>
</comment>
<reference evidence="3 4" key="1">
    <citation type="submission" date="2017-12" db="EMBL/GenBank/DDBJ databases">
        <title>Sequencing, de novo assembly and annotation of complete genome of a new Thraustochytrid species, strain FCC1311.</title>
        <authorList>
            <person name="Sedici K."/>
            <person name="Godart F."/>
            <person name="Aiese Cigliano R."/>
            <person name="Sanseverino W."/>
            <person name="Barakat M."/>
            <person name="Ortet P."/>
            <person name="Marechal E."/>
            <person name="Cagnac O."/>
            <person name="Amato A."/>
        </authorList>
    </citation>
    <scope>NUCLEOTIDE SEQUENCE [LARGE SCALE GENOMIC DNA]</scope>
</reference>
<evidence type="ECO:0000313" key="4">
    <source>
        <dbReference type="Proteomes" id="UP000241890"/>
    </source>
</evidence>
<sequence length="404" mass="45640">MEQTWYREAVSQGWYEGPSSSVPQPASTSEDWYQLRDRGWRRSYVTQLTGGTRGLANMGNTCYMNAVLQCLMHCGMLAEVMLGSEDSTGLPVGIKPQPLTRAFTEALVEHWRSSHELAFRPQLIKSVMARSAPQFAGFEQQDAQEFLVFFLDALHEELNEVKDKAYKEIQDDENAQGAERARAWWAHYESLNQSVVKDIFVGQLCSRVTCSRCGHVSMVFDPFWSLSIPVPDEASCSLAACMHAFIAPENLSGENRFFCGRCRTHTDCMKQMTLSRCPDVIVVHLKRFQTRGASMQRTRSTRGSGFSKLATVVNFPLSDFDLRPFCAQGAHEDTYGYQEPLLYNLIGVVNHYGASGTHGHYTADCFEPRSDQWFHYDDSSVRALKAETMDQRSAYVMLFARATA</sequence>
<keyword evidence="1" id="KW-0788">Thiol protease</keyword>
<comment type="similarity">
    <text evidence="1">Belongs to the peptidase C19 family.</text>
</comment>
<feature type="domain" description="USP" evidence="2">
    <location>
        <begin position="53"/>
        <end position="402"/>
    </location>
</feature>
<organism evidence="3 4">
    <name type="scientific">Hondaea fermentalgiana</name>
    <dbReference type="NCBI Taxonomy" id="2315210"/>
    <lineage>
        <taxon>Eukaryota</taxon>
        <taxon>Sar</taxon>
        <taxon>Stramenopiles</taxon>
        <taxon>Bigyra</taxon>
        <taxon>Labyrinthulomycetes</taxon>
        <taxon>Thraustochytrida</taxon>
        <taxon>Thraustochytriidae</taxon>
        <taxon>Hondaea</taxon>
    </lineage>
</organism>
<protein>
    <recommendedName>
        <fullName evidence="1">Ubiquitin carboxyl-terminal hydrolase</fullName>
        <ecNumber evidence="1">3.4.19.12</ecNumber>
    </recommendedName>
</protein>
<dbReference type="AlphaFoldDB" id="A0A2R5GKC7"/>
<keyword evidence="1" id="KW-0833">Ubl conjugation pathway</keyword>
<dbReference type="CDD" id="cd02674">
    <property type="entry name" value="Peptidase_C19R"/>
    <property type="match status" value="1"/>
</dbReference>
<dbReference type="GO" id="GO:0004843">
    <property type="term" value="F:cysteine-type deubiquitinase activity"/>
    <property type="evidence" value="ECO:0007669"/>
    <property type="project" value="UniProtKB-UniRule"/>
</dbReference>
<dbReference type="GO" id="GO:0006508">
    <property type="term" value="P:proteolysis"/>
    <property type="evidence" value="ECO:0007669"/>
    <property type="project" value="UniProtKB-KW"/>
</dbReference>
<dbReference type="InterPro" id="IPR028889">
    <property type="entry name" value="USP"/>
</dbReference>
<evidence type="ECO:0000259" key="2">
    <source>
        <dbReference type="PROSITE" id="PS50235"/>
    </source>
</evidence>
<dbReference type="SUPFAM" id="SSF54001">
    <property type="entry name" value="Cysteine proteinases"/>
    <property type="match status" value="1"/>
</dbReference>
<dbReference type="Pfam" id="PF00443">
    <property type="entry name" value="UCH"/>
    <property type="match status" value="1"/>
</dbReference>
<dbReference type="InParanoid" id="A0A2R5GKC7"/>
<evidence type="ECO:0000256" key="1">
    <source>
        <dbReference type="RuleBase" id="RU366025"/>
    </source>
</evidence>
<dbReference type="PROSITE" id="PS00973">
    <property type="entry name" value="USP_2"/>
    <property type="match status" value="1"/>
</dbReference>
<dbReference type="PANTHER" id="PTHR21646">
    <property type="entry name" value="UBIQUITIN CARBOXYL-TERMINAL HYDROLASE"/>
    <property type="match status" value="1"/>
</dbReference>
<dbReference type="InterPro" id="IPR018200">
    <property type="entry name" value="USP_CS"/>
</dbReference>
<dbReference type="InterPro" id="IPR038765">
    <property type="entry name" value="Papain-like_cys_pep_sf"/>
</dbReference>
<comment type="catalytic activity">
    <reaction evidence="1">
        <text>Thiol-dependent hydrolysis of ester, thioester, amide, peptide and isopeptide bonds formed by the C-terminal Gly of ubiquitin (a 76-residue protein attached to proteins as an intracellular targeting signal).</text>
        <dbReference type="EC" id="3.4.19.12"/>
    </reaction>
</comment>
<dbReference type="Proteomes" id="UP000241890">
    <property type="component" value="Unassembled WGS sequence"/>
</dbReference>
<dbReference type="PROSITE" id="PS50235">
    <property type="entry name" value="USP_3"/>
    <property type="match status" value="1"/>
</dbReference>
<dbReference type="OrthoDB" id="292964at2759"/>
<dbReference type="InterPro" id="IPR001394">
    <property type="entry name" value="Peptidase_C19_UCH"/>
</dbReference>
<proteinExistence type="inferred from homology"/>
<keyword evidence="1 3" id="KW-0378">Hydrolase</keyword>
<evidence type="ECO:0000313" key="3">
    <source>
        <dbReference type="EMBL" id="GBG31075.1"/>
    </source>
</evidence>
<dbReference type="PROSITE" id="PS00972">
    <property type="entry name" value="USP_1"/>
    <property type="match status" value="1"/>
</dbReference>